<sequence>MRSYNLNVLDLEVSFKAEADPSRVERAKKLVEERYNKLNFPGRQISKEKLLTFLVLGLADDLLQSDRKLEVLNRRMEMLVEKIDGGNI</sequence>
<keyword evidence="1" id="KW-0131">Cell cycle</keyword>
<comment type="caution">
    <text evidence="1">The sequence shown here is derived from an EMBL/GenBank/DDBJ whole genome shotgun (WGS) entry which is preliminary data.</text>
</comment>
<dbReference type="Pfam" id="PF05164">
    <property type="entry name" value="ZapA"/>
    <property type="match status" value="1"/>
</dbReference>
<accession>A0A7J0BE37</accession>
<dbReference type="SUPFAM" id="SSF102829">
    <property type="entry name" value="Cell division protein ZapA-like"/>
    <property type="match status" value="1"/>
</dbReference>
<evidence type="ECO:0000313" key="1">
    <source>
        <dbReference type="EMBL" id="GFM31970.1"/>
    </source>
</evidence>
<proteinExistence type="predicted"/>
<dbReference type="InterPro" id="IPR007838">
    <property type="entry name" value="Cell_div_ZapA-like"/>
</dbReference>
<dbReference type="AlphaFoldDB" id="A0A7J0BE37"/>
<reference evidence="1 2" key="1">
    <citation type="submission" date="2020-05" db="EMBL/GenBank/DDBJ databases">
        <title>Draft genome sequence of Desulfovibrio sp. strain HN2T.</title>
        <authorList>
            <person name="Ueno A."/>
            <person name="Tamazawa S."/>
            <person name="Tamamura S."/>
            <person name="Murakami T."/>
            <person name="Kiyama T."/>
            <person name="Inomata H."/>
            <person name="Amano Y."/>
            <person name="Miyakawa K."/>
            <person name="Tamaki H."/>
            <person name="Naganuma T."/>
            <person name="Kaneko K."/>
        </authorList>
    </citation>
    <scope>NUCLEOTIDE SEQUENCE [LARGE SCALE GENOMIC DNA]</scope>
    <source>
        <strain evidence="1 2">HN2</strain>
    </source>
</reference>
<dbReference type="RefSeq" id="WP_174403656.1">
    <property type="nucleotide sequence ID" value="NZ_BLVO01000004.1"/>
</dbReference>
<gene>
    <name evidence="1" type="ORF">DSM101010T_03350</name>
</gene>
<evidence type="ECO:0000313" key="2">
    <source>
        <dbReference type="Proteomes" id="UP000503840"/>
    </source>
</evidence>
<dbReference type="Proteomes" id="UP000503840">
    <property type="component" value="Unassembled WGS sequence"/>
</dbReference>
<protein>
    <submittedName>
        <fullName evidence="1">Cell division protein ZapA</fullName>
    </submittedName>
</protein>
<dbReference type="EMBL" id="BLVO01000004">
    <property type="protein sequence ID" value="GFM31970.1"/>
    <property type="molecule type" value="Genomic_DNA"/>
</dbReference>
<keyword evidence="1" id="KW-0132">Cell division</keyword>
<keyword evidence="2" id="KW-1185">Reference proteome</keyword>
<dbReference type="InterPro" id="IPR036192">
    <property type="entry name" value="Cell_div_ZapA-like_sf"/>
</dbReference>
<organism evidence="1 2">
    <name type="scientific">Desulfovibrio subterraneus</name>
    <dbReference type="NCBI Taxonomy" id="2718620"/>
    <lineage>
        <taxon>Bacteria</taxon>
        <taxon>Pseudomonadati</taxon>
        <taxon>Thermodesulfobacteriota</taxon>
        <taxon>Desulfovibrionia</taxon>
        <taxon>Desulfovibrionales</taxon>
        <taxon>Desulfovibrionaceae</taxon>
        <taxon>Desulfovibrio</taxon>
    </lineage>
</organism>
<name>A0A7J0BE37_9BACT</name>
<dbReference type="GO" id="GO:0051301">
    <property type="term" value="P:cell division"/>
    <property type="evidence" value="ECO:0007669"/>
    <property type="project" value="UniProtKB-KW"/>
</dbReference>